<keyword evidence="4" id="KW-1185">Reference proteome</keyword>
<evidence type="ECO:0000313" key="4">
    <source>
        <dbReference type="Proteomes" id="UP000184356"/>
    </source>
</evidence>
<dbReference type="Proteomes" id="UP000184356">
    <property type="component" value="Unassembled WGS sequence"/>
</dbReference>
<protein>
    <submittedName>
        <fullName evidence="3">Uncharacterized protein</fullName>
    </submittedName>
</protein>
<dbReference type="VEuPathDB" id="FungiDB:ASPSYDRAFT_95837"/>
<feature type="coiled-coil region" evidence="1">
    <location>
        <begin position="59"/>
        <end position="93"/>
    </location>
</feature>
<dbReference type="GeneID" id="63769249"/>
<name>A0A1L9SY78_9EURO</name>
<proteinExistence type="predicted"/>
<accession>A0A1L9SY78</accession>
<dbReference type="AlphaFoldDB" id="A0A1L9SY78"/>
<dbReference type="EMBL" id="KV878604">
    <property type="protein sequence ID" value="OJJ52135.1"/>
    <property type="molecule type" value="Genomic_DNA"/>
</dbReference>
<evidence type="ECO:0000256" key="2">
    <source>
        <dbReference type="SAM" id="MobiDB-lite"/>
    </source>
</evidence>
<evidence type="ECO:0000256" key="1">
    <source>
        <dbReference type="SAM" id="Coils"/>
    </source>
</evidence>
<evidence type="ECO:0000313" key="3">
    <source>
        <dbReference type="EMBL" id="OJJ52135.1"/>
    </source>
</evidence>
<keyword evidence="1" id="KW-0175">Coiled coil</keyword>
<gene>
    <name evidence="3" type="ORF">ASPSYDRAFT_95837</name>
</gene>
<feature type="region of interest" description="Disordered" evidence="2">
    <location>
        <begin position="1"/>
        <end position="44"/>
    </location>
</feature>
<reference evidence="4" key="1">
    <citation type="journal article" date="2017" name="Genome Biol.">
        <title>Comparative genomics reveals high biological diversity and specific adaptations in the industrially and medically important fungal genus Aspergillus.</title>
        <authorList>
            <person name="de Vries R.P."/>
            <person name="Riley R."/>
            <person name="Wiebenga A."/>
            <person name="Aguilar-Osorio G."/>
            <person name="Amillis S."/>
            <person name="Uchima C.A."/>
            <person name="Anderluh G."/>
            <person name="Asadollahi M."/>
            <person name="Askin M."/>
            <person name="Barry K."/>
            <person name="Battaglia E."/>
            <person name="Bayram O."/>
            <person name="Benocci T."/>
            <person name="Braus-Stromeyer S.A."/>
            <person name="Caldana C."/>
            <person name="Canovas D."/>
            <person name="Cerqueira G.C."/>
            <person name="Chen F."/>
            <person name="Chen W."/>
            <person name="Choi C."/>
            <person name="Clum A."/>
            <person name="Dos Santos R.A."/>
            <person name="Damasio A.R."/>
            <person name="Diallinas G."/>
            <person name="Emri T."/>
            <person name="Fekete E."/>
            <person name="Flipphi M."/>
            <person name="Freyberg S."/>
            <person name="Gallo A."/>
            <person name="Gournas C."/>
            <person name="Habgood R."/>
            <person name="Hainaut M."/>
            <person name="Harispe M.L."/>
            <person name="Henrissat B."/>
            <person name="Hilden K.S."/>
            <person name="Hope R."/>
            <person name="Hossain A."/>
            <person name="Karabika E."/>
            <person name="Karaffa L."/>
            <person name="Karanyi Z."/>
            <person name="Krasevec N."/>
            <person name="Kuo A."/>
            <person name="Kusch H."/>
            <person name="LaButti K."/>
            <person name="Lagendijk E.L."/>
            <person name="Lapidus A."/>
            <person name="Levasseur A."/>
            <person name="Lindquist E."/>
            <person name="Lipzen A."/>
            <person name="Logrieco A.F."/>
            <person name="MacCabe A."/>
            <person name="Maekelae M.R."/>
            <person name="Malavazi I."/>
            <person name="Melin P."/>
            <person name="Meyer V."/>
            <person name="Mielnichuk N."/>
            <person name="Miskei M."/>
            <person name="Molnar A.P."/>
            <person name="Mule G."/>
            <person name="Ngan C.Y."/>
            <person name="Orejas M."/>
            <person name="Orosz E."/>
            <person name="Ouedraogo J.P."/>
            <person name="Overkamp K.M."/>
            <person name="Park H.-S."/>
            <person name="Perrone G."/>
            <person name="Piumi F."/>
            <person name="Punt P.J."/>
            <person name="Ram A.F."/>
            <person name="Ramon A."/>
            <person name="Rauscher S."/>
            <person name="Record E."/>
            <person name="Riano-Pachon D.M."/>
            <person name="Robert V."/>
            <person name="Roehrig J."/>
            <person name="Ruller R."/>
            <person name="Salamov A."/>
            <person name="Salih N.S."/>
            <person name="Samson R.A."/>
            <person name="Sandor E."/>
            <person name="Sanguinetti M."/>
            <person name="Schuetze T."/>
            <person name="Sepcic K."/>
            <person name="Shelest E."/>
            <person name="Sherlock G."/>
            <person name="Sophianopoulou V."/>
            <person name="Squina F.M."/>
            <person name="Sun H."/>
            <person name="Susca A."/>
            <person name="Todd R.B."/>
            <person name="Tsang A."/>
            <person name="Unkles S.E."/>
            <person name="van de Wiele N."/>
            <person name="van Rossen-Uffink D."/>
            <person name="Oliveira J.V."/>
            <person name="Vesth T.C."/>
            <person name="Visser J."/>
            <person name="Yu J.-H."/>
            <person name="Zhou M."/>
            <person name="Andersen M.R."/>
            <person name="Archer D.B."/>
            <person name="Baker S.E."/>
            <person name="Benoit I."/>
            <person name="Brakhage A.A."/>
            <person name="Braus G.H."/>
            <person name="Fischer R."/>
            <person name="Frisvad J.C."/>
            <person name="Goldman G.H."/>
            <person name="Houbraken J."/>
            <person name="Oakley B."/>
            <person name="Pocsi I."/>
            <person name="Scazzocchio C."/>
            <person name="Seiboth B."/>
            <person name="vanKuyk P.A."/>
            <person name="Wortman J."/>
            <person name="Dyer P.S."/>
            <person name="Grigoriev I.V."/>
        </authorList>
    </citation>
    <scope>NUCLEOTIDE SEQUENCE [LARGE SCALE GENOMIC DNA]</scope>
    <source>
        <strain evidence="4">CBS 593.65</strain>
    </source>
</reference>
<sequence>MEATAPYLERPAKRKRESSCSQSGPADESRGAKPMEPPSHNSTQAARLVALYRRLWESYVAKNAESQRLDKENQQLKNANASLSEEKRRAECRSLEYDVLVSYYKEAHQKIEDGIIGVLENWKEPLVDSADAGEQKQDGSE</sequence>
<dbReference type="RefSeq" id="XP_040695941.1">
    <property type="nucleotide sequence ID" value="XM_040853176.1"/>
</dbReference>
<organism evidence="3 4">
    <name type="scientific">Aspergillus sydowii CBS 593.65</name>
    <dbReference type="NCBI Taxonomy" id="1036612"/>
    <lineage>
        <taxon>Eukaryota</taxon>
        <taxon>Fungi</taxon>
        <taxon>Dikarya</taxon>
        <taxon>Ascomycota</taxon>
        <taxon>Pezizomycotina</taxon>
        <taxon>Eurotiomycetes</taxon>
        <taxon>Eurotiomycetidae</taxon>
        <taxon>Eurotiales</taxon>
        <taxon>Aspergillaceae</taxon>
        <taxon>Aspergillus</taxon>
        <taxon>Aspergillus subgen. Nidulantes</taxon>
    </lineage>
</organism>
<dbReference type="OrthoDB" id="4432919at2759"/>